<comment type="function">
    <text evidence="1">The reaction center of purple bacteria contains a tightly bound cytochrome molecule which re-reduces the photo oxidized primary electron donor.</text>
</comment>
<evidence type="ECO:0000256" key="4">
    <source>
        <dbReference type="ARBA" id="ARBA00022531"/>
    </source>
</evidence>
<feature type="binding site" description="axial binding residue" evidence="10">
    <location>
        <position position="316"/>
    </location>
    <ligand>
        <name>heme</name>
        <dbReference type="ChEBI" id="CHEBI:30413"/>
        <label>4</label>
    </ligand>
    <ligandPart>
        <name>Fe</name>
        <dbReference type="ChEBI" id="CHEBI:18248"/>
    </ligandPart>
</feature>
<evidence type="ECO:0000256" key="2">
    <source>
        <dbReference type="ARBA" id="ARBA00015978"/>
    </source>
</evidence>
<feature type="binding site" description="covalent" evidence="9">
    <location>
        <position position="158"/>
    </location>
    <ligand>
        <name>heme</name>
        <dbReference type="ChEBI" id="CHEBI:30413"/>
        <label>2</label>
    </ligand>
</feature>
<comment type="caution">
    <text evidence="11">The sequence shown here is derived from an EMBL/GenBank/DDBJ whole genome shotgun (WGS) entry which is preliminary data.</text>
</comment>
<evidence type="ECO:0000256" key="5">
    <source>
        <dbReference type="ARBA" id="ARBA00022617"/>
    </source>
</evidence>
<dbReference type="AlphaFoldDB" id="A0A4V3DET0"/>
<keyword evidence="7" id="KW-0249">Electron transport</keyword>
<feature type="binding site" description="covalent" evidence="9">
    <location>
        <position position="315"/>
    </location>
    <ligand>
        <name>heme</name>
        <dbReference type="ChEBI" id="CHEBI:30413"/>
        <label>4</label>
    </ligand>
</feature>
<dbReference type="InterPro" id="IPR023119">
    <property type="entry name" value="Multihaem_cyt_PRC_cyt_su-like"/>
</dbReference>
<dbReference type="GO" id="GO:0005506">
    <property type="term" value="F:iron ion binding"/>
    <property type="evidence" value="ECO:0007669"/>
    <property type="project" value="InterPro"/>
</dbReference>
<feature type="binding site" description="axial binding residue" evidence="10">
    <location>
        <position position="147"/>
    </location>
    <ligand>
        <name>heme</name>
        <dbReference type="ChEBI" id="CHEBI:30413"/>
        <label>4</label>
    </ligand>
    <ligandPart>
        <name>Fe</name>
        <dbReference type="ChEBI" id="CHEBI:18248"/>
    </ligandPart>
</feature>
<keyword evidence="5 9" id="KW-0349">Heme</keyword>
<evidence type="ECO:0000313" key="12">
    <source>
        <dbReference type="Proteomes" id="UP000295783"/>
    </source>
</evidence>
<evidence type="ECO:0000256" key="3">
    <source>
        <dbReference type="ARBA" id="ARBA00022448"/>
    </source>
</evidence>
<keyword evidence="6 10" id="KW-0479">Metal-binding</keyword>
<evidence type="ECO:0000256" key="9">
    <source>
        <dbReference type="PIRSR" id="PIRSR000017-1"/>
    </source>
</evidence>
<evidence type="ECO:0000256" key="6">
    <source>
        <dbReference type="ARBA" id="ARBA00022723"/>
    </source>
</evidence>
<feature type="binding site" description="covalent" evidence="9">
    <location>
        <position position="312"/>
    </location>
    <ligand>
        <name>heme</name>
        <dbReference type="ChEBI" id="CHEBI:30413"/>
        <label>4</label>
    </ligand>
</feature>
<dbReference type="InterPro" id="IPR036280">
    <property type="entry name" value="Multihaem_cyt_sf"/>
</dbReference>
<dbReference type="GO" id="GO:0020037">
    <property type="term" value="F:heme binding"/>
    <property type="evidence" value="ECO:0007669"/>
    <property type="project" value="InterPro"/>
</dbReference>
<proteinExistence type="predicted"/>
<feature type="binding site" description="covalent" evidence="9">
    <location>
        <position position="110"/>
    </location>
    <ligand>
        <name>heme</name>
        <dbReference type="ChEBI" id="CHEBI:30413"/>
        <label>1</label>
    </ligand>
</feature>
<dbReference type="GO" id="GO:0019684">
    <property type="term" value="P:photosynthesis, light reaction"/>
    <property type="evidence" value="ECO:0007669"/>
    <property type="project" value="InterPro"/>
</dbReference>
<feature type="binding site" description="axial binding residue" evidence="10">
    <location>
        <position position="133"/>
    </location>
    <ligand>
        <name>heme</name>
        <dbReference type="ChEBI" id="CHEBI:30413"/>
        <label>2</label>
    </ligand>
    <ligandPart>
        <name>Fe</name>
        <dbReference type="ChEBI" id="CHEBI:18248"/>
    </ligandPart>
</feature>
<keyword evidence="3" id="KW-0813">Transport</keyword>
<dbReference type="InterPro" id="IPR003158">
    <property type="entry name" value="Photosyn_RC_cyt_c-su"/>
</dbReference>
<evidence type="ECO:0000256" key="1">
    <source>
        <dbReference type="ARBA" id="ARBA00003196"/>
    </source>
</evidence>
<feature type="binding site" description="covalent" evidence="9">
    <location>
        <position position="255"/>
    </location>
    <ligand>
        <name>heme</name>
        <dbReference type="ChEBI" id="CHEBI:30413"/>
        <label>3</label>
    </ligand>
</feature>
<feature type="binding site" description="axial binding residue" evidence="10">
    <location>
        <position position="256"/>
    </location>
    <ligand>
        <name>heme</name>
        <dbReference type="ChEBI" id="CHEBI:30413"/>
        <label>3</label>
    </ligand>
    <ligandPart>
        <name>Fe</name>
        <dbReference type="ChEBI" id="CHEBI:18248"/>
    </ligandPart>
</feature>
<dbReference type="Proteomes" id="UP000295783">
    <property type="component" value="Unassembled WGS sequence"/>
</dbReference>
<evidence type="ECO:0000313" key="11">
    <source>
        <dbReference type="EMBL" id="TDQ82940.1"/>
    </source>
</evidence>
<dbReference type="Gene3D" id="1.10.468.10">
    <property type="entry name" value="Photosynthetic Reaction Center, subunit C, domain 2"/>
    <property type="match status" value="2"/>
</dbReference>
<dbReference type="NCBIfam" id="NF040706">
    <property type="entry name" value="photo_cyt_PufC"/>
    <property type="match status" value="1"/>
</dbReference>
<dbReference type="EMBL" id="SNYW01000007">
    <property type="protein sequence ID" value="TDQ82940.1"/>
    <property type="molecule type" value="Genomic_DNA"/>
</dbReference>
<feature type="binding site" description="axial binding residue" evidence="10">
    <location>
        <position position="114"/>
    </location>
    <ligand>
        <name>heme</name>
        <dbReference type="ChEBI" id="CHEBI:30413"/>
        <label>1</label>
    </ligand>
    <ligandPart>
        <name>Fe</name>
        <dbReference type="ChEBI" id="CHEBI:18248"/>
    </ligandPart>
</feature>
<dbReference type="GO" id="GO:0009055">
    <property type="term" value="F:electron transfer activity"/>
    <property type="evidence" value="ECO:0007669"/>
    <property type="project" value="InterPro"/>
</dbReference>
<accession>A0A4V3DET0</accession>
<dbReference type="Pfam" id="PF02276">
    <property type="entry name" value="CytoC_RC"/>
    <property type="match status" value="1"/>
</dbReference>
<evidence type="ECO:0000256" key="10">
    <source>
        <dbReference type="PIRSR" id="PIRSR000017-2"/>
    </source>
</evidence>
<sequence>MSAPLKSTAAIAIIGATVAAAIIFGTFERPPVMTAQNGYRGTGMEQVQNPRTYAELQQANVLPPPLDPVEPGEPSSTVYENVQVLGHVGSDEFIRVMSAITEWVSPEQGCNYCHSEENLALDSVYTKIVARRMLEMTQHINSAWSDHVGQTGVTCLTCHRGNPVPENVWFLDSGFKYAGGFAADLQGQNRPAPIAGLTSLPADPLLPLLKSDMAIRVVSTTALPTGPGASIKKAEETYSLMMHMSDGLGVNCTFCHNAQAFSTWETSTPQRVTAWHGIQMVRDLNANFLEPLTSTFPANRLGKQGDVAKINCSTCHQGVNKPFFGQSMLGDYPVLAAPQ</sequence>
<feature type="binding site" description="covalent" evidence="9">
    <location>
        <position position="252"/>
    </location>
    <ligand>
        <name>heme</name>
        <dbReference type="ChEBI" id="CHEBI:30413"/>
        <label>3</label>
    </ligand>
</feature>
<dbReference type="RefSeq" id="WP_133612742.1">
    <property type="nucleotide sequence ID" value="NZ_SNYW01000007.1"/>
</dbReference>
<feature type="binding site" description="covalent" evidence="9">
    <location>
        <position position="155"/>
    </location>
    <ligand>
        <name>heme</name>
        <dbReference type="ChEBI" id="CHEBI:30413"/>
        <label>2</label>
    </ligand>
</feature>
<dbReference type="SUPFAM" id="SSF48695">
    <property type="entry name" value="Multiheme cytochromes"/>
    <property type="match status" value="1"/>
</dbReference>
<gene>
    <name evidence="11" type="ORF">A8950_1222</name>
</gene>
<evidence type="ECO:0000256" key="7">
    <source>
        <dbReference type="ARBA" id="ARBA00022982"/>
    </source>
</evidence>
<dbReference type="CDD" id="cd09224">
    <property type="entry name" value="CytoC_RC"/>
    <property type="match status" value="1"/>
</dbReference>
<feature type="binding site" description="covalent" evidence="9">
    <location>
        <position position="113"/>
    </location>
    <ligand>
        <name>heme</name>
        <dbReference type="ChEBI" id="CHEBI:30413"/>
        <label>1</label>
    </ligand>
</feature>
<feature type="binding site" description="axial binding residue" evidence="10">
    <location>
        <position position="97"/>
    </location>
    <ligand>
        <name>heme</name>
        <dbReference type="ChEBI" id="CHEBI:30413"/>
        <label>1</label>
    </ligand>
    <ligandPart>
        <name>Fe</name>
        <dbReference type="ChEBI" id="CHEBI:18248"/>
    </ligandPart>
</feature>
<dbReference type="OrthoDB" id="9813732at2"/>
<evidence type="ECO:0000256" key="8">
    <source>
        <dbReference type="ARBA" id="ARBA00023004"/>
    </source>
</evidence>
<feature type="binding site" description="axial binding residue" evidence="10">
    <location>
        <position position="159"/>
    </location>
    <ligand>
        <name>heme</name>
        <dbReference type="ChEBI" id="CHEBI:30413"/>
        <label>2</label>
    </ligand>
    <ligandPart>
        <name>Fe</name>
        <dbReference type="ChEBI" id="CHEBI:18248"/>
    </ligandPart>
</feature>
<feature type="binding site" description="axial binding residue" evidence="10">
    <location>
        <position position="241"/>
    </location>
    <ligand>
        <name>heme</name>
        <dbReference type="ChEBI" id="CHEBI:30413"/>
        <label>3</label>
    </ligand>
    <ligandPart>
        <name>Fe</name>
        <dbReference type="ChEBI" id="CHEBI:18248"/>
    </ligandPart>
</feature>
<reference evidence="11 12" key="1">
    <citation type="submission" date="2019-03" db="EMBL/GenBank/DDBJ databases">
        <title>Genomic Encyclopedia of Type Strains, Phase III (KMG-III): the genomes of soil and plant-associated and newly described type strains.</title>
        <authorList>
            <person name="Whitman W."/>
        </authorList>
    </citation>
    <scope>NUCLEOTIDE SEQUENCE [LARGE SCALE GENOMIC DNA]</scope>
    <source>
        <strain evidence="11 12">CGMCC 1.7660</strain>
    </source>
</reference>
<keyword evidence="4" id="KW-0602">Photosynthesis</keyword>
<dbReference type="PIRSF" id="PIRSF000017">
    <property type="entry name" value="RC_cytochrome"/>
    <property type="match status" value="1"/>
</dbReference>
<keyword evidence="12" id="KW-1185">Reference proteome</keyword>
<dbReference type="GO" id="GO:0030077">
    <property type="term" value="C:plasma membrane light-harvesting complex"/>
    <property type="evidence" value="ECO:0007669"/>
    <property type="project" value="InterPro"/>
</dbReference>
<name>A0A4V3DET0_9PROT</name>
<organism evidence="11 12">
    <name type="scientific">Dongia mobilis</name>
    <dbReference type="NCBI Taxonomy" id="578943"/>
    <lineage>
        <taxon>Bacteria</taxon>
        <taxon>Pseudomonadati</taxon>
        <taxon>Pseudomonadota</taxon>
        <taxon>Alphaproteobacteria</taxon>
        <taxon>Rhodospirillales</taxon>
        <taxon>Dongiaceae</taxon>
        <taxon>Dongia</taxon>
    </lineage>
</organism>
<keyword evidence="8 10" id="KW-0408">Iron</keyword>
<comment type="PTM">
    <text evidence="9">Binds 4 heme groups per subunit.</text>
</comment>
<protein>
    <recommendedName>
        <fullName evidence="2">Photosynthetic reaction center cytochrome c subunit</fullName>
    </recommendedName>
</protein>